<dbReference type="AlphaFoldDB" id="A0A653Z289"/>
<organism evidence="1 2">
    <name type="scientific">Sphingobacterium multivorum</name>
    <dbReference type="NCBI Taxonomy" id="28454"/>
    <lineage>
        <taxon>Bacteria</taxon>
        <taxon>Pseudomonadati</taxon>
        <taxon>Bacteroidota</taxon>
        <taxon>Sphingobacteriia</taxon>
        <taxon>Sphingobacteriales</taxon>
        <taxon>Sphingobacteriaceae</taxon>
        <taxon>Sphingobacterium</taxon>
    </lineage>
</organism>
<dbReference type="EMBL" id="CABWMV010000006">
    <property type="protein sequence ID" value="VXC48958.1"/>
    <property type="molecule type" value="Genomic_DNA"/>
</dbReference>
<accession>A0A653Z289</accession>
<name>A0A653Z289_SPHMU</name>
<gene>
    <name evidence="1" type="ORF">SPHINGO8BC_140003</name>
</gene>
<protein>
    <submittedName>
        <fullName evidence="1">Uncharacterized protein</fullName>
    </submittedName>
</protein>
<evidence type="ECO:0000313" key="1">
    <source>
        <dbReference type="EMBL" id="VXC48958.1"/>
    </source>
</evidence>
<evidence type="ECO:0000313" key="2">
    <source>
        <dbReference type="Proteomes" id="UP000432350"/>
    </source>
</evidence>
<sequence>MLSPQCGKNSHLKPQLSIYRPTVFHLGILILNTIKNEISLWAIKHLKFNIVIVTLSQVFSIFDFDPKIHD</sequence>
<proteinExistence type="predicted"/>
<reference evidence="1 2" key="1">
    <citation type="submission" date="2019-10" db="EMBL/GenBank/DDBJ databases">
        <authorList>
            <person name="Karimi E."/>
        </authorList>
    </citation>
    <scope>NUCLEOTIDE SEQUENCE [LARGE SCALE GENOMIC DNA]</scope>
    <source>
        <strain evidence="1">Sphingobacterium sp. 8BC</strain>
    </source>
</reference>
<dbReference type="Proteomes" id="UP000432350">
    <property type="component" value="Unassembled WGS sequence"/>
</dbReference>